<dbReference type="GO" id="GO:0008962">
    <property type="term" value="F:phosphatidylglycerophosphatase activity"/>
    <property type="evidence" value="ECO:0007669"/>
    <property type="project" value="UniProtKB-EC"/>
</dbReference>
<comment type="subcellular location">
    <subcellularLocation>
        <location evidence="1">Cell inner membrane</location>
        <topology evidence="1">Multi-pass membrane protein</topology>
    </subcellularLocation>
</comment>
<dbReference type="GO" id="GO:0005886">
    <property type="term" value="C:plasma membrane"/>
    <property type="evidence" value="ECO:0007669"/>
    <property type="project" value="UniProtKB-SubCell"/>
</dbReference>
<dbReference type="EC" id="3.1.3.27" evidence="1"/>
<gene>
    <name evidence="4" type="ORF">KDM89_16190</name>
</gene>
<dbReference type="PANTHER" id="PTHR36305:SF1">
    <property type="entry name" value="PHOSPHATIDYLGLYCEROPHOSPHATASE A"/>
    <property type="match status" value="1"/>
</dbReference>
<comment type="caution">
    <text evidence="4">The sequence shown here is derived from an EMBL/GenBank/DDBJ whole genome shotgun (WGS) entry which is preliminary data.</text>
</comment>
<evidence type="ECO:0000256" key="1">
    <source>
        <dbReference type="PIRNR" id="PIRNR006162"/>
    </source>
</evidence>
<keyword evidence="1" id="KW-0997">Cell inner membrane</keyword>
<keyword evidence="1 2" id="KW-0472">Membrane</keyword>
<evidence type="ECO:0000313" key="4">
    <source>
        <dbReference type="EMBL" id="MBR7783686.1"/>
    </source>
</evidence>
<evidence type="ECO:0000259" key="3">
    <source>
        <dbReference type="Pfam" id="PF04608"/>
    </source>
</evidence>
<keyword evidence="1" id="KW-0442">Lipid degradation</keyword>
<dbReference type="AlphaFoldDB" id="A0A941I7D0"/>
<keyword evidence="1" id="KW-0479">Metal-binding</keyword>
<feature type="transmembrane region" description="Helical" evidence="2">
    <location>
        <begin position="49"/>
        <end position="65"/>
    </location>
</feature>
<dbReference type="PIRSF" id="PIRSF006162">
    <property type="entry name" value="PgpA"/>
    <property type="match status" value="1"/>
</dbReference>
<feature type="transmembrane region" description="Helical" evidence="2">
    <location>
        <begin position="86"/>
        <end position="110"/>
    </location>
</feature>
<name>A0A941I7D0_9BURK</name>
<dbReference type="PANTHER" id="PTHR36305">
    <property type="entry name" value="PHOSPHATIDYLGLYCEROPHOSPHATASE A"/>
    <property type="match status" value="1"/>
</dbReference>
<keyword evidence="1" id="KW-0595">Phospholipid degradation</keyword>
<sequence>MLRHPAHILAQGFGSGLSSVVPGTMGTLFAWLSFHWLSGYWPQWFHPDSWPIIIAVGFTIGIWACEVTGRHLGKPDDGSMVWDEIIAFWLVLIFVAPSDTQMQTAAFVIFRFFDMVKPPPIRYFDQKWKGGFGVMADDIIAAFFTLLCLAIWKVI</sequence>
<feature type="transmembrane region" description="Helical" evidence="2">
    <location>
        <begin position="130"/>
        <end position="152"/>
    </location>
</feature>
<dbReference type="SUPFAM" id="SSF101307">
    <property type="entry name" value="YutG-like"/>
    <property type="match status" value="1"/>
</dbReference>
<feature type="domain" description="YutG/PgpA" evidence="3">
    <location>
        <begin position="9"/>
        <end position="151"/>
    </location>
</feature>
<reference evidence="4" key="1">
    <citation type="submission" date="2021-04" db="EMBL/GenBank/DDBJ databases">
        <title>novel species isolated from subtropical streams in China.</title>
        <authorList>
            <person name="Lu H."/>
        </authorList>
    </citation>
    <scope>NUCLEOTIDE SEQUENCE</scope>
    <source>
        <strain evidence="4">LFS511W</strain>
    </source>
</reference>
<protein>
    <recommendedName>
        <fullName evidence="1">Phosphatidylglycerophosphatase A</fullName>
        <ecNumber evidence="1">3.1.3.27</ecNumber>
    </recommendedName>
    <alternativeName>
        <fullName evidence="1">Phosphatidylglycerolphosphate phosphatase A</fullName>
    </alternativeName>
</protein>
<dbReference type="InterPro" id="IPR036681">
    <property type="entry name" value="PgpA-like_sf"/>
</dbReference>
<dbReference type="InterPro" id="IPR007686">
    <property type="entry name" value="YutG/PgpA"/>
</dbReference>
<dbReference type="GO" id="GO:0046872">
    <property type="term" value="F:metal ion binding"/>
    <property type="evidence" value="ECO:0007669"/>
    <property type="project" value="UniProtKB-KW"/>
</dbReference>
<proteinExistence type="predicted"/>
<keyword evidence="1" id="KW-1003">Cell membrane</keyword>
<comment type="pathway">
    <text evidence="1">Phospholipid metabolism; phosphatidylglycerol biosynthesis; phosphatidylglycerol from CDP-diacylglycerol: step 2/2.</text>
</comment>
<keyword evidence="2" id="KW-1133">Transmembrane helix</keyword>
<dbReference type="Pfam" id="PF04608">
    <property type="entry name" value="PgpA"/>
    <property type="match status" value="1"/>
</dbReference>
<keyword evidence="1 2" id="KW-0812">Transmembrane</keyword>
<keyword evidence="5" id="KW-1185">Reference proteome</keyword>
<dbReference type="CDD" id="cd06971">
    <property type="entry name" value="PgpA"/>
    <property type="match status" value="1"/>
</dbReference>
<dbReference type="EMBL" id="JAGSPN010000014">
    <property type="protein sequence ID" value="MBR7783686.1"/>
    <property type="molecule type" value="Genomic_DNA"/>
</dbReference>
<comment type="catalytic activity">
    <reaction evidence="1">
        <text>a 1,2-diacyl-sn-glycero-3-phospho-(1'-sn-glycero-3'-phosphate) + H2O = a 1,2-diacyl-sn-glycero-3-phospho-(1'-sn-glycerol) + phosphate</text>
        <dbReference type="Rhea" id="RHEA:33751"/>
        <dbReference type="ChEBI" id="CHEBI:15377"/>
        <dbReference type="ChEBI" id="CHEBI:43474"/>
        <dbReference type="ChEBI" id="CHEBI:60110"/>
        <dbReference type="ChEBI" id="CHEBI:64716"/>
        <dbReference type="EC" id="3.1.3.27"/>
    </reaction>
</comment>
<feature type="transmembrane region" description="Helical" evidence="2">
    <location>
        <begin position="12"/>
        <end position="37"/>
    </location>
</feature>
<organism evidence="4 5">
    <name type="scientific">Undibacterium luofuense</name>
    <dbReference type="NCBI Taxonomy" id="2828733"/>
    <lineage>
        <taxon>Bacteria</taxon>
        <taxon>Pseudomonadati</taxon>
        <taxon>Pseudomonadota</taxon>
        <taxon>Betaproteobacteria</taxon>
        <taxon>Burkholderiales</taxon>
        <taxon>Oxalobacteraceae</taxon>
        <taxon>Undibacterium</taxon>
    </lineage>
</organism>
<evidence type="ECO:0000313" key="5">
    <source>
        <dbReference type="Proteomes" id="UP000680067"/>
    </source>
</evidence>
<comment type="cofactor">
    <cofactor evidence="1">
        <name>Mg(2+)</name>
        <dbReference type="ChEBI" id="CHEBI:18420"/>
    </cofactor>
</comment>
<accession>A0A941I7D0</accession>
<comment type="function">
    <text evidence="1">Lipid phosphatase which dephosphorylates phosphatidylglycerophosphate (PGP) to phosphatidylglycerol (PG).</text>
</comment>
<dbReference type="GO" id="GO:0009395">
    <property type="term" value="P:phospholipid catabolic process"/>
    <property type="evidence" value="ECO:0007669"/>
    <property type="project" value="UniProtKB-KW"/>
</dbReference>
<keyword evidence="1" id="KW-0378">Hydrolase</keyword>
<dbReference type="Proteomes" id="UP000680067">
    <property type="component" value="Unassembled WGS sequence"/>
</dbReference>
<keyword evidence="1" id="KW-0460">Magnesium</keyword>
<evidence type="ECO:0000256" key="2">
    <source>
        <dbReference type="SAM" id="Phobius"/>
    </source>
</evidence>
<keyword evidence="1" id="KW-1208">Phospholipid metabolism</keyword>
<dbReference type="InterPro" id="IPR026037">
    <property type="entry name" value="PgpA"/>
</dbReference>
<keyword evidence="1" id="KW-0443">Lipid metabolism</keyword>